<dbReference type="AlphaFoldDB" id="A0A498R429"/>
<dbReference type="EMBL" id="UPPP01000074">
    <property type="protein sequence ID" value="VBB07436.1"/>
    <property type="molecule type" value="Genomic_DNA"/>
</dbReference>
<dbReference type="GO" id="GO:0004671">
    <property type="term" value="F:protein C-terminal S-isoprenylcysteine carboxyl O-methyltransferase activity"/>
    <property type="evidence" value="ECO:0007669"/>
    <property type="project" value="InterPro"/>
</dbReference>
<keyword evidence="7" id="KW-1185">Reference proteome</keyword>
<evidence type="ECO:0000256" key="3">
    <source>
        <dbReference type="ARBA" id="ARBA00022989"/>
    </source>
</evidence>
<dbReference type="InterPro" id="IPR007269">
    <property type="entry name" value="ICMT_MeTrfase"/>
</dbReference>
<proteinExistence type="predicted"/>
<evidence type="ECO:0000256" key="5">
    <source>
        <dbReference type="SAM" id="Phobius"/>
    </source>
</evidence>
<dbReference type="Gene3D" id="1.20.120.1630">
    <property type="match status" value="1"/>
</dbReference>
<organism evidence="6 7">
    <name type="scientific">Lucifera butyrica</name>
    <dbReference type="NCBI Taxonomy" id="1351585"/>
    <lineage>
        <taxon>Bacteria</taxon>
        <taxon>Bacillati</taxon>
        <taxon>Bacillota</taxon>
        <taxon>Negativicutes</taxon>
        <taxon>Veillonellales</taxon>
        <taxon>Veillonellaceae</taxon>
        <taxon>Lucifera</taxon>
    </lineage>
</organism>
<evidence type="ECO:0000313" key="7">
    <source>
        <dbReference type="Proteomes" id="UP000277811"/>
    </source>
</evidence>
<evidence type="ECO:0000256" key="4">
    <source>
        <dbReference type="ARBA" id="ARBA00023136"/>
    </source>
</evidence>
<accession>A0A498R429</accession>
<dbReference type="OrthoDB" id="7203053at2"/>
<keyword evidence="6" id="KW-0489">Methyltransferase</keyword>
<dbReference type="GO" id="GO:0032259">
    <property type="term" value="P:methylation"/>
    <property type="evidence" value="ECO:0007669"/>
    <property type="project" value="UniProtKB-KW"/>
</dbReference>
<dbReference type="RefSeq" id="WP_122628372.1">
    <property type="nucleotide sequence ID" value="NZ_UPPP01000074.1"/>
</dbReference>
<keyword evidence="3 5" id="KW-1133">Transmembrane helix</keyword>
<keyword evidence="2 5" id="KW-0812">Transmembrane</keyword>
<dbReference type="Pfam" id="PF04140">
    <property type="entry name" value="ICMT"/>
    <property type="match status" value="1"/>
</dbReference>
<sequence>MVVKIVMGLVLILAAERCIELSIAYRNRRYLMSLGAREFGARHYPLFFVLHGGWLIGWPAEALIRGAAVSDWWPAWAVLLITAQSLRYWCILSLGKCWNTRVLVLPGSPKIYAGPYRYLSHPNYGAVIVELAVVPLLFQAWITAIVASAANFLLLWKLRLPAERQALELLKD</sequence>
<evidence type="ECO:0000313" key="6">
    <source>
        <dbReference type="EMBL" id="VBB07436.1"/>
    </source>
</evidence>
<keyword evidence="6" id="KW-0808">Transferase</keyword>
<gene>
    <name evidence="6" type="ORF">LUCI_2685</name>
</gene>
<evidence type="ECO:0000256" key="2">
    <source>
        <dbReference type="ARBA" id="ARBA00022692"/>
    </source>
</evidence>
<name>A0A498R429_9FIRM</name>
<dbReference type="Proteomes" id="UP000277811">
    <property type="component" value="Unassembled WGS sequence"/>
</dbReference>
<reference evidence="6 7" key="1">
    <citation type="submission" date="2018-06" db="EMBL/GenBank/DDBJ databases">
        <authorList>
            <person name="Strepis N."/>
        </authorList>
    </citation>
    <scope>NUCLEOTIDE SEQUENCE [LARGE SCALE GENOMIC DNA]</scope>
    <source>
        <strain evidence="6">LUCI</strain>
    </source>
</reference>
<comment type="subcellular location">
    <subcellularLocation>
        <location evidence="1">Membrane</location>
        <topology evidence="1">Multi-pass membrane protein</topology>
    </subcellularLocation>
</comment>
<dbReference type="GO" id="GO:0016020">
    <property type="term" value="C:membrane"/>
    <property type="evidence" value="ECO:0007669"/>
    <property type="project" value="UniProtKB-SubCell"/>
</dbReference>
<evidence type="ECO:0000256" key="1">
    <source>
        <dbReference type="ARBA" id="ARBA00004141"/>
    </source>
</evidence>
<feature type="transmembrane region" description="Helical" evidence="5">
    <location>
        <begin position="131"/>
        <end position="156"/>
    </location>
</feature>
<protein>
    <submittedName>
        <fullName evidence="6">Isoprenylcysteine carboxyl methyltransferase</fullName>
    </submittedName>
</protein>
<keyword evidence="4 5" id="KW-0472">Membrane</keyword>